<reference evidence="10 11" key="1">
    <citation type="submission" date="2019-03" db="EMBL/GenBank/DDBJ databases">
        <title>Genomic Encyclopedia of Type Strains, Phase IV (KMG-IV): sequencing the most valuable type-strain genomes for metagenomic binning, comparative biology and taxonomic classification.</title>
        <authorList>
            <person name="Goeker M."/>
        </authorList>
    </citation>
    <scope>NUCLEOTIDE SEQUENCE [LARGE SCALE GENOMIC DNA]</scope>
    <source>
        <strain evidence="10 11">DSM 100433</strain>
    </source>
</reference>
<gene>
    <name evidence="9" type="primary">ybeY</name>
    <name evidence="10" type="ORF">EDD78_102364</name>
</gene>
<evidence type="ECO:0000256" key="1">
    <source>
        <dbReference type="ARBA" id="ARBA00010875"/>
    </source>
</evidence>
<feature type="binding site" evidence="9">
    <location>
        <position position="123"/>
    </location>
    <ligand>
        <name>Zn(2+)</name>
        <dbReference type="ChEBI" id="CHEBI:29105"/>
        <note>catalytic</note>
    </ligand>
</feature>
<dbReference type="EMBL" id="SLUK01000002">
    <property type="protein sequence ID" value="TCL44738.1"/>
    <property type="molecule type" value="Genomic_DNA"/>
</dbReference>
<evidence type="ECO:0000256" key="4">
    <source>
        <dbReference type="ARBA" id="ARBA00022722"/>
    </source>
</evidence>
<dbReference type="EC" id="3.1.-.-" evidence="9"/>
<comment type="function">
    <text evidence="9">Single strand-specific metallo-endoribonuclease involved in late-stage 70S ribosome quality control and in maturation of the 3' terminus of the 16S rRNA.</text>
</comment>
<comment type="cofactor">
    <cofactor evidence="9">
        <name>Zn(2+)</name>
        <dbReference type="ChEBI" id="CHEBI:29105"/>
    </cofactor>
    <text evidence="9">Binds 1 zinc ion.</text>
</comment>
<dbReference type="Gene3D" id="3.40.390.30">
    <property type="entry name" value="Metalloproteases ('zincins'), catalytic domain"/>
    <property type="match status" value="1"/>
</dbReference>
<feature type="binding site" evidence="9">
    <location>
        <position position="133"/>
    </location>
    <ligand>
        <name>Zn(2+)</name>
        <dbReference type="ChEBI" id="CHEBI:29105"/>
        <note>catalytic</note>
    </ligand>
</feature>
<keyword evidence="4 9" id="KW-0540">Nuclease</keyword>
<keyword evidence="11" id="KW-1185">Reference proteome</keyword>
<feature type="binding site" evidence="9">
    <location>
        <position position="127"/>
    </location>
    <ligand>
        <name>Zn(2+)</name>
        <dbReference type="ChEBI" id="CHEBI:29105"/>
        <note>catalytic</note>
    </ligand>
</feature>
<dbReference type="InterPro" id="IPR002036">
    <property type="entry name" value="YbeY"/>
</dbReference>
<keyword evidence="7 9" id="KW-0378">Hydrolase</keyword>
<sequence length="168" mass="19054">MSVVKVMISDRQKEVKIPTGIRLLIRRSCHAVLEMEGFHEPCEVSVSFIGNDEIRQLNKEYRDKDAVTDVLSFPNSDNGQYDLNPDTGCYMLGDIVISVARAAEQAEQFGHSLQREISFLTVHSMLHLLGYDHEQGGIEQVRMREKEEAVLAKLGLERNASYVLDEDE</sequence>
<evidence type="ECO:0000313" key="11">
    <source>
        <dbReference type="Proteomes" id="UP000294682"/>
    </source>
</evidence>
<comment type="similarity">
    <text evidence="1 9">Belongs to the endoribonuclease YbeY family.</text>
</comment>
<evidence type="ECO:0000256" key="9">
    <source>
        <dbReference type="HAMAP-Rule" id="MF_00009"/>
    </source>
</evidence>
<dbReference type="GO" id="GO:0004222">
    <property type="term" value="F:metalloendopeptidase activity"/>
    <property type="evidence" value="ECO:0007669"/>
    <property type="project" value="InterPro"/>
</dbReference>
<keyword evidence="8 9" id="KW-0862">Zinc</keyword>
<dbReference type="OrthoDB" id="9807740at2"/>
<name>A0A9X8ULQ6_9FIRM</name>
<dbReference type="InterPro" id="IPR020549">
    <property type="entry name" value="YbeY_CS"/>
</dbReference>
<accession>A0A9X8ULQ6</accession>
<comment type="caution">
    <text evidence="10">The sequence shown here is derived from an EMBL/GenBank/DDBJ whole genome shotgun (WGS) entry which is preliminary data.</text>
</comment>
<evidence type="ECO:0000313" key="10">
    <source>
        <dbReference type="EMBL" id="TCL44738.1"/>
    </source>
</evidence>
<dbReference type="PROSITE" id="PS01306">
    <property type="entry name" value="UPF0054"/>
    <property type="match status" value="1"/>
</dbReference>
<dbReference type="PANTHER" id="PTHR46986">
    <property type="entry name" value="ENDORIBONUCLEASE YBEY, CHLOROPLASTIC"/>
    <property type="match status" value="1"/>
</dbReference>
<evidence type="ECO:0000256" key="7">
    <source>
        <dbReference type="ARBA" id="ARBA00022801"/>
    </source>
</evidence>
<protein>
    <recommendedName>
        <fullName evidence="9">Endoribonuclease YbeY</fullName>
        <ecNumber evidence="9">3.1.-.-</ecNumber>
    </recommendedName>
</protein>
<dbReference type="HAMAP" id="MF_00009">
    <property type="entry name" value="Endoribonucl_YbeY"/>
    <property type="match status" value="1"/>
</dbReference>
<dbReference type="GO" id="GO:0004521">
    <property type="term" value="F:RNA endonuclease activity"/>
    <property type="evidence" value="ECO:0007669"/>
    <property type="project" value="UniProtKB-UniRule"/>
</dbReference>
<dbReference type="GO" id="GO:0005737">
    <property type="term" value="C:cytoplasm"/>
    <property type="evidence" value="ECO:0007669"/>
    <property type="project" value="UniProtKB-SubCell"/>
</dbReference>
<keyword evidence="6 9" id="KW-0255">Endonuclease</keyword>
<comment type="subcellular location">
    <subcellularLocation>
        <location evidence="9">Cytoplasm</location>
    </subcellularLocation>
</comment>
<keyword evidence="9" id="KW-0963">Cytoplasm</keyword>
<dbReference type="PANTHER" id="PTHR46986:SF1">
    <property type="entry name" value="ENDORIBONUCLEASE YBEY, CHLOROPLASTIC"/>
    <property type="match status" value="1"/>
</dbReference>
<keyword evidence="2 9" id="KW-0690">Ribosome biogenesis</keyword>
<organism evidence="10 11">
    <name type="scientific">Harryflintia acetispora</name>
    <dbReference type="NCBI Taxonomy" id="1849041"/>
    <lineage>
        <taxon>Bacteria</taxon>
        <taxon>Bacillati</taxon>
        <taxon>Bacillota</taxon>
        <taxon>Clostridia</taxon>
        <taxon>Eubacteriales</taxon>
        <taxon>Oscillospiraceae</taxon>
        <taxon>Harryflintia</taxon>
    </lineage>
</organism>
<dbReference type="GO" id="GO:0006364">
    <property type="term" value="P:rRNA processing"/>
    <property type="evidence" value="ECO:0007669"/>
    <property type="project" value="UniProtKB-UniRule"/>
</dbReference>
<evidence type="ECO:0000256" key="6">
    <source>
        <dbReference type="ARBA" id="ARBA00022759"/>
    </source>
</evidence>
<dbReference type="RefSeq" id="WP_079699209.1">
    <property type="nucleotide sequence ID" value="NZ_JADNAH010000001.1"/>
</dbReference>
<dbReference type="AlphaFoldDB" id="A0A9X8ULQ6"/>
<evidence type="ECO:0000256" key="2">
    <source>
        <dbReference type="ARBA" id="ARBA00022517"/>
    </source>
</evidence>
<dbReference type="Pfam" id="PF02130">
    <property type="entry name" value="YbeY"/>
    <property type="match status" value="1"/>
</dbReference>
<dbReference type="SUPFAM" id="SSF55486">
    <property type="entry name" value="Metalloproteases ('zincins'), catalytic domain"/>
    <property type="match status" value="1"/>
</dbReference>
<proteinExistence type="inferred from homology"/>
<dbReference type="InterPro" id="IPR023091">
    <property type="entry name" value="MetalPrtase_cat_dom_sf_prd"/>
</dbReference>
<dbReference type="NCBIfam" id="TIGR00043">
    <property type="entry name" value="rRNA maturation RNase YbeY"/>
    <property type="match status" value="1"/>
</dbReference>
<evidence type="ECO:0000256" key="3">
    <source>
        <dbReference type="ARBA" id="ARBA00022552"/>
    </source>
</evidence>
<keyword evidence="3 9" id="KW-0698">rRNA processing</keyword>
<dbReference type="GO" id="GO:0008270">
    <property type="term" value="F:zinc ion binding"/>
    <property type="evidence" value="ECO:0007669"/>
    <property type="project" value="UniProtKB-UniRule"/>
</dbReference>
<dbReference type="Proteomes" id="UP000294682">
    <property type="component" value="Unassembled WGS sequence"/>
</dbReference>
<keyword evidence="5 9" id="KW-0479">Metal-binding</keyword>
<evidence type="ECO:0000256" key="8">
    <source>
        <dbReference type="ARBA" id="ARBA00022833"/>
    </source>
</evidence>
<evidence type="ECO:0000256" key="5">
    <source>
        <dbReference type="ARBA" id="ARBA00022723"/>
    </source>
</evidence>